<evidence type="ECO:0000256" key="1">
    <source>
        <dbReference type="SAM" id="MobiDB-lite"/>
    </source>
</evidence>
<dbReference type="InterPro" id="IPR045339">
    <property type="entry name" value="DUF6534"/>
</dbReference>
<dbReference type="Pfam" id="PF20152">
    <property type="entry name" value="DUF6534"/>
    <property type="match status" value="1"/>
</dbReference>
<keyword evidence="2" id="KW-0472">Membrane</keyword>
<evidence type="ECO:0000313" key="4">
    <source>
        <dbReference type="EMBL" id="KAK7473113.1"/>
    </source>
</evidence>
<feature type="domain" description="DUF6534" evidence="3">
    <location>
        <begin position="133"/>
        <end position="249"/>
    </location>
</feature>
<sequence length="347" mass="38259">MLKLCVSRDPTWMKLYVAVLLFANLLNTIFLAIWLYNAMISNFGDIDSLMTADWLFATGAVMTGIIVSYVQVFFAWRVKVLTGSVLLSLLAGIPSVLGFVASLVSSFEVKRFPRVVEFGNFKDWIVLWLVSETTSDLIITSVLVTYLCVLPAMIPPQLGCGANRFASTDMVITNNTIQRRNKQGFRGSDEVIDRIIRLTVQTGLVTSVVAVIDVVLFLVFPNSATHLVFNIPLNKIYSIMLMSSLNSRQGWAYGTTSKQSGTGSSGTGTGLSYGRDRSGSQSAPGFINSQNRATLSGVRVVESHEMGDTKFETIRQVKGVVHPDDDRELHLYNHPHGTVFDIKQESV</sequence>
<comment type="caution">
    <text evidence="4">The sequence shown here is derived from an EMBL/GenBank/DDBJ whole genome shotgun (WGS) entry which is preliminary data.</text>
</comment>
<organism evidence="4 5">
    <name type="scientific">Marasmiellus scandens</name>
    <dbReference type="NCBI Taxonomy" id="2682957"/>
    <lineage>
        <taxon>Eukaryota</taxon>
        <taxon>Fungi</taxon>
        <taxon>Dikarya</taxon>
        <taxon>Basidiomycota</taxon>
        <taxon>Agaricomycotina</taxon>
        <taxon>Agaricomycetes</taxon>
        <taxon>Agaricomycetidae</taxon>
        <taxon>Agaricales</taxon>
        <taxon>Marasmiineae</taxon>
        <taxon>Omphalotaceae</taxon>
        <taxon>Marasmiellus</taxon>
    </lineage>
</organism>
<feature type="transmembrane region" description="Helical" evidence="2">
    <location>
        <begin position="124"/>
        <end position="149"/>
    </location>
</feature>
<keyword evidence="2" id="KW-1133">Transmembrane helix</keyword>
<keyword evidence="2" id="KW-0812">Transmembrane</keyword>
<proteinExistence type="predicted"/>
<gene>
    <name evidence="4" type="ORF">VKT23_001212</name>
</gene>
<evidence type="ECO:0000313" key="5">
    <source>
        <dbReference type="Proteomes" id="UP001498398"/>
    </source>
</evidence>
<protein>
    <recommendedName>
        <fullName evidence="3">DUF6534 domain-containing protein</fullName>
    </recommendedName>
</protein>
<evidence type="ECO:0000259" key="3">
    <source>
        <dbReference type="Pfam" id="PF20152"/>
    </source>
</evidence>
<accession>A0ABR1K6F8</accession>
<evidence type="ECO:0000256" key="2">
    <source>
        <dbReference type="SAM" id="Phobius"/>
    </source>
</evidence>
<dbReference type="PANTHER" id="PTHR40465">
    <property type="entry name" value="CHROMOSOME 1, WHOLE GENOME SHOTGUN SEQUENCE"/>
    <property type="match status" value="1"/>
</dbReference>
<dbReference type="Proteomes" id="UP001498398">
    <property type="component" value="Unassembled WGS sequence"/>
</dbReference>
<feature type="transmembrane region" description="Helical" evidence="2">
    <location>
        <begin position="195"/>
        <end position="220"/>
    </location>
</feature>
<feature type="transmembrane region" description="Helical" evidence="2">
    <location>
        <begin position="83"/>
        <end position="104"/>
    </location>
</feature>
<name>A0ABR1K6F8_9AGAR</name>
<keyword evidence="5" id="KW-1185">Reference proteome</keyword>
<feature type="region of interest" description="Disordered" evidence="1">
    <location>
        <begin position="254"/>
        <end position="286"/>
    </location>
</feature>
<feature type="transmembrane region" description="Helical" evidence="2">
    <location>
        <begin position="54"/>
        <end position="76"/>
    </location>
</feature>
<dbReference type="EMBL" id="JBANRG010000001">
    <property type="protein sequence ID" value="KAK7473113.1"/>
    <property type="molecule type" value="Genomic_DNA"/>
</dbReference>
<reference evidence="4 5" key="1">
    <citation type="submission" date="2024-01" db="EMBL/GenBank/DDBJ databases">
        <title>A draft genome for the cacao thread blight pathogen Marasmiellus scandens.</title>
        <authorList>
            <person name="Baruah I.K."/>
            <person name="Leung J."/>
            <person name="Bukari Y."/>
            <person name="Amoako-Attah I."/>
            <person name="Meinhardt L.W."/>
            <person name="Bailey B.A."/>
            <person name="Cohen S.P."/>
        </authorList>
    </citation>
    <scope>NUCLEOTIDE SEQUENCE [LARGE SCALE GENOMIC DNA]</scope>
    <source>
        <strain evidence="4 5">GH-19</strain>
    </source>
</reference>
<dbReference type="PANTHER" id="PTHR40465:SF1">
    <property type="entry name" value="DUF6534 DOMAIN-CONTAINING PROTEIN"/>
    <property type="match status" value="1"/>
</dbReference>
<feature type="transmembrane region" description="Helical" evidence="2">
    <location>
        <begin position="12"/>
        <end position="34"/>
    </location>
</feature>